<evidence type="ECO:0000313" key="16">
    <source>
        <dbReference type="Proteomes" id="UP000032336"/>
    </source>
</evidence>
<dbReference type="InterPro" id="IPR036676">
    <property type="entry name" value="PurM-like_C_sf"/>
</dbReference>
<dbReference type="Proteomes" id="UP000032336">
    <property type="component" value="Unassembled WGS sequence"/>
</dbReference>
<evidence type="ECO:0000256" key="12">
    <source>
        <dbReference type="HAMAP-Rule" id="MF_00741"/>
    </source>
</evidence>
<comment type="similarity">
    <text evidence="2 12">Belongs to the AIR synthase family.</text>
</comment>
<protein>
    <recommendedName>
        <fullName evidence="4 12">Phosphoribosylformylglycinamidine cyclo-ligase</fullName>
        <ecNumber evidence="3 12">6.3.3.1</ecNumber>
    </recommendedName>
    <alternativeName>
        <fullName evidence="9 12">AIR synthase</fullName>
    </alternativeName>
    <alternativeName>
        <fullName evidence="10 12">AIRS</fullName>
    </alternativeName>
    <alternativeName>
        <fullName evidence="8 12">Phosphoribosyl-aminoimidazole synthetase</fullName>
    </alternativeName>
</protein>
<dbReference type="GO" id="GO:0006189">
    <property type="term" value="P:'de novo' IMP biosynthetic process"/>
    <property type="evidence" value="ECO:0007669"/>
    <property type="project" value="UniProtKB-UniRule"/>
</dbReference>
<dbReference type="PANTHER" id="PTHR10520">
    <property type="entry name" value="TRIFUNCTIONAL PURINE BIOSYNTHETIC PROTEIN ADENOSINE-3-RELATED"/>
    <property type="match status" value="1"/>
</dbReference>
<evidence type="ECO:0000256" key="5">
    <source>
        <dbReference type="ARBA" id="ARBA00022598"/>
    </source>
</evidence>
<dbReference type="NCBIfam" id="TIGR00878">
    <property type="entry name" value="purM"/>
    <property type="match status" value="1"/>
</dbReference>
<dbReference type="PATRIC" id="fig|1121877.4.peg.1070"/>
<dbReference type="SUPFAM" id="SSF55326">
    <property type="entry name" value="PurM N-terminal domain-like"/>
    <property type="match status" value="1"/>
</dbReference>
<dbReference type="SUPFAM" id="SSF56042">
    <property type="entry name" value="PurM C-terminal domain-like"/>
    <property type="match status" value="1"/>
</dbReference>
<dbReference type="RefSeq" id="WP_035392585.1">
    <property type="nucleotide sequence ID" value="NZ_JXUW01000006.1"/>
</dbReference>
<evidence type="ECO:0000256" key="4">
    <source>
        <dbReference type="ARBA" id="ARBA00020367"/>
    </source>
</evidence>
<evidence type="ECO:0000259" key="14">
    <source>
        <dbReference type="Pfam" id="PF02769"/>
    </source>
</evidence>
<feature type="domain" description="PurM-like N-terminal" evidence="13">
    <location>
        <begin position="52"/>
        <end position="157"/>
    </location>
</feature>
<comment type="catalytic activity">
    <reaction evidence="11 12">
        <text>2-formamido-N(1)-(5-O-phospho-beta-D-ribosyl)acetamidine + ATP = 5-amino-1-(5-phospho-beta-D-ribosyl)imidazole + ADP + phosphate + H(+)</text>
        <dbReference type="Rhea" id="RHEA:23032"/>
        <dbReference type="ChEBI" id="CHEBI:15378"/>
        <dbReference type="ChEBI" id="CHEBI:30616"/>
        <dbReference type="ChEBI" id="CHEBI:43474"/>
        <dbReference type="ChEBI" id="CHEBI:137981"/>
        <dbReference type="ChEBI" id="CHEBI:147287"/>
        <dbReference type="ChEBI" id="CHEBI:456216"/>
        <dbReference type="EC" id="6.3.3.1"/>
    </reaction>
</comment>
<keyword evidence="16" id="KW-1185">Reference proteome</keyword>
<dbReference type="Pfam" id="PF00586">
    <property type="entry name" value="AIRS"/>
    <property type="match status" value="1"/>
</dbReference>
<dbReference type="EC" id="6.3.3.1" evidence="3 12"/>
<name>A0A0D8FWI1_9ACTN</name>
<keyword evidence="12" id="KW-0963">Cytoplasm</keyword>
<evidence type="ECO:0000256" key="6">
    <source>
        <dbReference type="ARBA" id="ARBA00022741"/>
    </source>
</evidence>
<dbReference type="GO" id="GO:0046084">
    <property type="term" value="P:adenine biosynthetic process"/>
    <property type="evidence" value="ECO:0007669"/>
    <property type="project" value="TreeGrafter"/>
</dbReference>
<dbReference type="Pfam" id="PF02769">
    <property type="entry name" value="AIRS_C"/>
    <property type="match status" value="1"/>
</dbReference>
<organism evidence="15 16">
    <name type="scientific">Ferrimicrobium acidiphilum DSM 19497</name>
    <dbReference type="NCBI Taxonomy" id="1121877"/>
    <lineage>
        <taxon>Bacteria</taxon>
        <taxon>Bacillati</taxon>
        <taxon>Actinomycetota</taxon>
        <taxon>Acidimicrobiia</taxon>
        <taxon>Acidimicrobiales</taxon>
        <taxon>Acidimicrobiaceae</taxon>
        <taxon>Ferrimicrobium</taxon>
    </lineage>
</organism>
<keyword evidence="6 12" id="KW-0547">Nucleotide-binding</keyword>
<comment type="pathway">
    <text evidence="1 12">Purine metabolism; IMP biosynthesis via de novo pathway; 5-amino-1-(5-phospho-D-ribosyl)imidazole from N(2)-formyl-N(1)-(5-phospho-D-ribosyl)glycinamide: step 2/2.</text>
</comment>
<evidence type="ECO:0000256" key="11">
    <source>
        <dbReference type="ARBA" id="ARBA00049057"/>
    </source>
</evidence>
<dbReference type="PANTHER" id="PTHR10520:SF12">
    <property type="entry name" value="TRIFUNCTIONAL PURINE BIOSYNTHETIC PROTEIN ADENOSINE-3"/>
    <property type="match status" value="1"/>
</dbReference>
<reference evidence="15 16" key="1">
    <citation type="submission" date="2015-01" db="EMBL/GenBank/DDBJ databases">
        <title>Draft genome of the acidophilic iron oxidizer Ferrimicrobium acidiphilum strain T23.</title>
        <authorList>
            <person name="Poehlein A."/>
            <person name="Eisen S."/>
            <person name="Schloemann M."/>
            <person name="Johnson B.D."/>
            <person name="Daniel R."/>
            <person name="Muehling M."/>
        </authorList>
    </citation>
    <scope>NUCLEOTIDE SEQUENCE [LARGE SCALE GENOMIC DNA]</scope>
    <source>
        <strain evidence="15 16">T23</strain>
    </source>
</reference>
<evidence type="ECO:0000256" key="8">
    <source>
        <dbReference type="ARBA" id="ARBA00031908"/>
    </source>
</evidence>
<dbReference type="GO" id="GO:0004637">
    <property type="term" value="F:phosphoribosylamine-glycine ligase activity"/>
    <property type="evidence" value="ECO:0007669"/>
    <property type="project" value="TreeGrafter"/>
</dbReference>
<evidence type="ECO:0000256" key="2">
    <source>
        <dbReference type="ARBA" id="ARBA00010280"/>
    </source>
</evidence>
<sequence length="334" mass="35061">MDYQQAGVDLVNAEEAVKAISALVKSTYNPQVISDLGGFGGLFRLGDEGAPVLVATTDGVGTKTEVARVAGRWEGIGQDLVAMCLDDLVCTGARPLFFLDYIAVGKNEPSLIATLVASMATALKSANTALIGGEIAEHPGSMAPDQVDLAGFAVGLVDPATAIGPERVAAGDRIIGLPSPNLRSNGFSLVRAVYADLLSGVKDGRASTREHTLYEALIEPSVLYAPIMLEFVDRSLLHAASHTTGGGLVNNLARVIPEGLSAVIDPNAWRWPSIFTQLMEDGAISLDEMRRTFNLGVGMALVVAPTHVTTVLGSYPGAVEIGHVLEGDERARWS</sequence>
<comment type="caution">
    <text evidence="15">The sequence shown here is derived from an EMBL/GenBank/DDBJ whole genome shotgun (WGS) entry which is preliminary data.</text>
</comment>
<dbReference type="GeneID" id="78372250"/>
<dbReference type="AlphaFoldDB" id="A0A0D8FWI1"/>
<accession>A0A0D8FWI1</accession>
<evidence type="ECO:0000313" key="15">
    <source>
        <dbReference type="EMBL" id="KJE77274.1"/>
    </source>
</evidence>
<dbReference type="CDD" id="cd02196">
    <property type="entry name" value="PurM"/>
    <property type="match status" value="1"/>
</dbReference>
<evidence type="ECO:0000256" key="7">
    <source>
        <dbReference type="ARBA" id="ARBA00022840"/>
    </source>
</evidence>
<dbReference type="EMBL" id="JXUW01000006">
    <property type="protein sequence ID" value="KJE77274.1"/>
    <property type="molecule type" value="Genomic_DNA"/>
</dbReference>
<evidence type="ECO:0000259" key="13">
    <source>
        <dbReference type="Pfam" id="PF00586"/>
    </source>
</evidence>
<dbReference type="GO" id="GO:0004641">
    <property type="term" value="F:phosphoribosylformylglycinamidine cyclo-ligase activity"/>
    <property type="evidence" value="ECO:0007669"/>
    <property type="project" value="UniProtKB-UniRule"/>
</dbReference>
<dbReference type="eggNOG" id="COG0150">
    <property type="taxonomic scope" value="Bacteria"/>
</dbReference>
<dbReference type="InterPro" id="IPR004733">
    <property type="entry name" value="PurM_cligase"/>
</dbReference>
<keyword evidence="7 12" id="KW-0067">ATP-binding</keyword>
<dbReference type="GO" id="GO:0005524">
    <property type="term" value="F:ATP binding"/>
    <property type="evidence" value="ECO:0007669"/>
    <property type="project" value="UniProtKB-KW"/>
</dbReference>
<dbReference type="UniPathway" id="UPA00074">
    <property type="reaction ID" value="UER00129"/>
</dbReference>
<gene>
    <name evidence="12 15" type="primary">purM</name>
    <name evidence="15" type="ORF">FEAC_09860</name>
</gene>
<dbReference type="HAMAP" id="MF_00741">
    <property type="entry name" value="AIRS"/>
    <property type="match status" value="1"/>
</dbReference>
<proteinExistence type="inferred from homology"/>
<dbReference type="InterPro" id="IPR036921">
    <property type="entry name" value="PurM-like_N_sf"/>
</dbReference>
<keyword evidence="5 12" id="KW-0436">Ligase</keyword>
<evidence type="ECO:0000256" key="3">
    <source>
        <dbReference type="ARBA" id="ARBA00013047"/>
    </source>
</evidence>
<evidence type="ECO:0000256" key="9">
    <source>
        <dbReference type="ARBA" id="ARBA00032931"/>
    </source>
</evidence>
<feature type="domain" description="PurM-like C-terminal" evidence="14">
    <location>
        <begin position="170"/>
        <end position="329"/>
    </location>
</feature>
<dbReference type="Gene3D" id="3.30.1330.10">
    <property type="entry name" value="PurM-like, N-terminal domain"/>
    <property type="match status" value="1"/>
</dbReference>
<evidence type="ECO:0000256" key="1">
    <source>
        <dbReference type="ARBA" id="ARBA00004686"/>
    </source>
</evidence>
<dbReference type="InterPro" id="IPR016188">
    <property type="entry name" value="PurM-like_N"/>
</dbReference>
<dbReference type="Gene3D" id="3.90.650.10">
    <property type="entry name" value="PurM-like C-terminal domain"/>
    <property type="match status" value="1"/>
</dbReference>
<keyword evidence="12" id="KW-0658">Purine biosynthesis</keyword>
<dbReference type="InterPro" id="IPR010918">
    <property type="entry name" value="PurM-like_C_dom"/>
</dbReference>
<evidence type="ECO:0000256" key="10">
    <source>
        <dbReference type="ARBA" id="ARBA00033093"/>
    </source>
</evidence>
<comment type="subcellular location">
    <subcellularLocation>
        <location evidence="12">Cytoplasm</location>
    </subcellularLocation>
</comment>
<dbReference type="STRING" id="1121877.FEAC_09860"/>
<dbReference type="GO" id="GO:0005829">
    <property type="term" value="C:cytosol"/>
    <property type="evidence" value="ECO:0007669"/>
    <property type="project" value="TreeGrafter"/>
</dbReference>